<dbReference type="OrthoDB" id="9801841at2"/>
<name>A0A5C6RK85_9BACT</name>
<protein>
    <recommendedName>
        <fullName evidence="1">PPM-type phosphatase domain-containing protein</fullName>
    </recommendedName>
</protein>
<evidence type="ECO:0000313" key="2">
    <source>
        <dbReference type="EMBL" id="TXB62613.1"/>
    </source>
</evidence>
<feature type="domain" description="PPM-type phosphatase" evidence="1">
    <location>
        <begin position="15"/>
        <end position="193"/>
    </location>
</feature>
<dbReference type="InterPro" id="IPR001932">
    <property type="entry name" value="PPM-type_phosphatase-like_dom"/>
</dbReference>
<dbReference type="Pfam" id="PF13672">
    <property type="entry name" value="PP2C_2"/>
    <property type="match status" value="1"/>
</dbReference>
<dbReference type="AlphaFoldDB" id="A0A5C6RK85"/>
<dbReference type="Proteomes" id="UP000321580">
    <property type="component" value="Unassembled WGS sequence"/>
</dbReference>
<accession>A0A5C6RK85</accession>
<dbReference type="RefSeq" id="WP_147168061.1">
    <property type="nucleotide sequence ID" value="NZ_VOOR01000027.1"/>
</dbReference>
<dbReference type="Gene3D" id="3.60.40.10">
    <property type="entry name" value="PPM-type phosphatase domain"/>
    <property type="match status" value="1"/>
</dbReference>
<dbReference type="SUPFAM" id="SSF81606">
    <property type="entry name" value="PP2C-like"/>
    <property type="match status" value="1"/>
</dbReference>
<evidence type="ECO:0000313" key="3">
    <source>
        <dbReference type="Proteomes" id="UP000321580"/>
    </source>
</evidence>
<keyword evidence="3" id="KW-1185">Reference proteome</keyword>
<comment type="caution">
    <text evidence="2">The sequence shown here is derived from an EMBL/GenBank/DDBJ whole genome shotgun (WGS) entry which is preliminary data.</text>
</comment>
<dbReference type="InterPro" id="IPR036457">
    <property type="entry name" value="PPM-type-like_dom_sf"/>
</dbReference>
<gene>
    <name evidence="2" type="ORF">FRY97_13420</name>
</gene>
<evidence type="ECO:0000259" key="1">
    <source>
        <dbReference type="Pfam" id="PF13672"/>
    </source>
</evidence>
<sequence length="211" mass="23691">MKYIAKSLPKKGKIKNGDHFSFYEDERIQLACVADGVGGNACDWKASEQACEDLAYFYKNEFADLGVREGIAQSLRKTYAKIYWTKGPCEGMLTTLVSVAIDRQAGEYFYFGIGDSLILKFEEGKIEELTPECGFRIQPDLLPSRVKSGGPLREGTCFALMSDGISTNRKNYRQEVALVLGSEDWESKFEEIMALNQVTQFDDMTLLLLKG</sequence>
<proteinExistence type="predicted"/>
<dbReference type="EMBL" id="VOOR01000027">
    <property type="protein sequence ID" value="TXB62613.1"/>
    <property type="molecule type" value="Genomic_DNA"/>
</dbReference>
<organism evidence="2 3">
    <name type="scientific">Phaeodactylibacter luteus</name>
    <dbReference type="NCBI Taxonomy" id="1564516"/>
    <lineage>
        <taxon>Bacteria</taxon>
        <taxon>Pseudomonadati</taxon>
        <taxon>Bacteroidota</taxon>
        <taxon>Saprospiria</taxon>
        <taxon>Saprospirales</taxon>
        <taxon>Haliscomenobacteraceae</taxon>
        <taxon>Phaeodactylibacter</taxon>
    </lineage>
</organism>
<reference evidence="2 3" key="1">
    <citation type="submission" date="2019-08" db="EMBL/GenBank/DDBJ databases">
        <title>Genome of Phaeodactylibacter luteus.</title>
        <authorList>
            <person name="Bowman J.P."/>
        </authorList>
    </citation>
    <scope>NUCLEOTIDE SEQUENCE [LARGE SCALE GENOMIC DNA]</scope>
    <source>
        <strain evidence="2 3">KCTC 42180</strain>
    </source>
</reference>